<evidence type="ECO:0000256" key="9">
    <source>
        <dbReference type="ARBA" id="ARBA00022833"/>
    </source>
</evidence>
<dbReference type="InterPro" id="IPR044417">
    <property type="entry name" value="PRDM7_9_PR-SET"/>
</dbReference>
<dbReference type="InterPro" id="IPR036236">
    <property type="entry name" value="Znf_C2H2_sf"/>
</dbReference>
<feature type="domain" description="C2H2-type" evidence="13">
    <location>
        <begin position="194"/>
        <end position="222"/>
    </location>
</feature>
<dbReference type="CDD" id="cd19193">
    <property type="entry name" value="PR-SET_PRDM7_9"/>
    <property type="match status" value="1"/>
</dbReference>
<dbReference type="EC" id="2.1.1.354" evidence="15"/>
<protein>
    <submittedName>
        <fullName evidence="15">Histone-lysine N-methyltransferase prdm9</fullName>
        <ecNumber evidence="15">2.1.1.354</ecNumber>
    </submittedName>
</protein>
<keyword evidence="5" id="KW-0949">S-adenosyl-L-methionine</keyword>
<dbReference type="PANTHER" id="PTHR23226:SF431">
    <property type="entry name" value="ZINC FINGER PROTEIN 426"/>
    <property type="match status" value="1"/>
</dbReference>
<feature type="domain" description="C2H2-type" evidence="13">
    <location>
        <begin position="419"/>
        <end position="446"/>
    </location>
</feature>
<evidence type="ECO:0000313" key="15">
    <source>
        <dbReference type="EMBL" id="KAJ7382259.1"/>
    </source>
</evidence>
<dbReference type="PROSITE" id="PS50280">
    <property type="entry name" value="SET"/>
    <property type="match status" value="1"/>
</dbReference>
<dbReference type="InterPro" id="IPR001214">
    <property type="entry name" value="SET_dom"/>
</dbReference>
<dbReference type="InterPro" id="IPR013087">
    <property type="entry name" value="Znf_C2H2_type"/>
</dbReference>
<dbReference type="Pfam" id="PF13465">
    <property type="entry name" value="zf-H2C2_2"/>
    <property type="match status" value="2"/>
</dbReference>
<evidence type="ECO:0000256" key="6">
    <source>
        <dbReference type="ARBA" id="ARBA00022723"/>
    </source>
</evidence>
<evidence type="ECO:0000256" key="4">
    <source>
        <dbReference type="ARBA" id="ARBA00022679"/>
    </source>
</evidence>
<feature type="domain" description="C2H2-type" evidence="13">
    <location>
        <begin position="307"/>
        <end position="334"/>
    </location>
</feature>
<evidence type="ECO:0000259" key="13">
    <source>
        <dbReference type="PROSITE" id="PS50157"/>
    </source>
</evidence>
<dbReference type="PANTHER" id="PTHR23226">
    <property type="entry name" value="ZINC FINGER AND SCAN DOMAIN-CONTAINING"/>
    <property type="match status" value="1"/>
</dbReference>
<dbReference type="OrthoDB" id="40579at2759"/>
<keyword evidence="6" id="KW-0479">Metal-binding</keyword>
<keyword evidence="8 12" id="KW-0863">Zinc-finger</keyword>
<dbReference type="AlphaFoldDB" id="A0A9X0D2B7"/>
<dbReference type="Pfam" id="PF00096">
    <property type="entry name" value="zf-C2H2"/>
    <property type="match status" value="5"/>
</dbReference>
<feature type="domain" description="C2H2-type" evidence="13">
    <location>
        <begin position="251"/>
        <end position="278"/>
    </location>
</feature>
<dbReference type="GO" id="GO:0000981">
    <property type="term" value="F:DNA-binding transcription factor activity, RNA polymerase II-specific"/>
    <property type="evidence" value="ECO:0007669"/>
    <property type="project" value="TreeGrafter"/>
</dbReference>
<evidence type="ECO:0000256" key="10">
    <source>
        <dbReference type="ARBA" id="ARBA00023125"/>
    </source>
</evidence>
<dbReference type="FunFam" id="3.30.160.60:FF:002533">
    <property type="entry name" value="Zinc finger protein 770"/>
    <property type="match status" value="1"/>
</dbReference>
<dbReference type="Gene3D" id="3.30.160.60">
    <property type="entry name" value="Classic Zinc Finger"/>
    <property type="match status" value="10"/>
</dbReference>
<evidence type="ECO:0000256" key="7">
    <source>
        <dbReference type="ARBA" id="ARBA00022737"/>
    </source>
</evidence>
<evidence type="ECO:0000256" key="5">
    <source>
        <dbReference type="ARBA" id="ARBA00022691"/>
    </source>
</evidence>
<feature type="domain" description="C2H2-type" evidence="13">
    <location>
        <begin position="391"/>
        <end position="418"/>
    </location>
</feature>
<accession>A0A9X0D2B7</accession>
<dbReference type="EMBL" id="MU825931">
    <property type="protein sequence ID" value="KAJ7382259.1"/>
    <property type="molecule type" value="Genomic_DNA"/>
</dbReference>
<keyword evidence="3 15" id="KW-0489">Methyltransferase</keyword>
<feature type="domain" description="C2H2-type" evidence="13">
    <location>
        <begin position="363"/>
        <end position="390"/>
    </location>
</feature>
<evidence type="ECO:0000256" key="12">
    <source>
        <dbReference type="PROSITE-ProRule" id="PRU00042"/>
    </source>
</evidence>
<sequence length="505" mass="57909">MKVCEECQDLHYGDCPEHGPLQIIEDRTEEGNSNPSSALSSLPTGLKISNSSIPGAGLGVFSTTGIPKGVRFGPYKGKKIGWQHITDETNTNYMWEIVKDGKFSHFLDGRDESHSNWMRFVNCSRCEDEQNLVAYQFRGEIYYRTYKSVNPGKELLVWYGESYAKDLGISLSDNQENRRKEHKNYYCSSRTKNWECKKCKKNFTSVINLNIHIYQAHADENLYGCTQCDKAFNQSVSFAKHLRTHTGEKQYQFTQCDKAFNRPDVLTRKLRTHSGEKPYQCTQCDKAFNQSNDLTRHLRTHTGEKPYQCTQCDKAFNRLGSLTRHLRTHTGEKPYQCTQCDKAFTNSSHLTTHLRTHTGEKPYQCIQCDKAFSDSSALVQHLRTHTGEKPYQCTQCDKAFTNSSHLTTHLRTHTGEKPYQCTQCDKAFNQSSALTTHLRTHTGEKPYQCTQCDKAFNQSSALTTHLRIHTGEKPYQCTQCDKAFNQSSTLTTLRCSTISKTFFWC</sequence>
<gene>
    <name evidence="15" type="primary">PRDM9_6</name>
    <name evidence="15" type="ORF">OS493_036162</name>
</gene>
<evidence type="ECO:0000259" key="14">
    <source>
        <dbReference type="PROSITE" id="PS50280"/>
    </source>
</evidence>
<dbReference type="GO" id="GO:0140999">
    <property type="term" value="F:histone H3K4 trimethyltransferase activity"/>
    <property type="evidence" value="ECO:0007669"/>
    <property type="project" value="UniProtKB-EC"/>
</dbReference>
<dbReference type="SUPFAM" id="SSF57667">
    <property type="entry name" value="beta-beta-alpha zinc fingers"/>
    <property type="match status" value="6"/>
</dbReference>
<comment type="subcellular location">
    <subcellularLocation>
        <location evidence="1">Nucleus</location>
    </subcellularLocation>
</comment>
<dbReference type="Pfam" id="PF21549">
    <property type="entry name" value="PRDM2_PR"/>
    <property type="match status" value="1"/>
</dbReference>
<evidence type="ECO:0000313" key="16">
    <source>
        <dbReference type="Proteomes" id="UP001163046"/>
    </source>
</evidence>
<comment type="caution">
    <text evidence="15">The sequence shown here is derived from an EMBL/GenBank/DDBJ whole genome shotgun (WGS) entry which is preliminary data.</text>
</comment>
<dbReference type="GO" id="GO:0032259">
    <property type="term" value="P:methylation"/>
    <property type="evidence" value="ECO:0007669"/>
    <property type="project" value="UniProtKB-KW"/>
</dbReference>
<evidence type="ECO:0000256" key="8">
    <source>
        <dbReference type="ARBA" id="ARBA00022771"/>
    </source>
</evidence>
<dbReference type="FunFam" id="3.30.160.60:FF:000176">
    <property type="entry name" value="zinc finger protein 70"/>
    <property type="match status" value="1"/>
</dbReference>
<feature type="domain" description="SET" evidence="14">
    <location>
        <begin position="44"/>
        <end position="160"/>
    </location>
</feature>
<keyword evidence="7" id="KW-0677">Repeat</keyword>
<keyword evidence="4 15" id="KW-0808">Transferase</keyword>
<proteinExistence type="inferred from homology"/>
<keyword evidence="9" id="KW-0862">Zinc</keyword>
<reference evidence="15" key="1">
    <citation type="submission" date="2023-01" db="EMBL/GenBank/DDBJ databases">
        <title>Genome assembly of the deep-sea coral Lophelia pertusa.</title>
        <authorList>
            <person name="Herrera S."/>
            <person name="Cordes E."/>
        </authorList>
    </citation>
    <scope>NUCLEOTIDE SEQUENCE</scope>
    <source>
        <strain evidence="15">USNM1676648</strain>
        <tissue evidence="15">Polyp</tissue>
    </source>
</reference>
<comment type="similarity">
    <text evidence="2">Belongs to the krueppel C2H2-type zinc-finger protein family.</text>
</comment>
<evidence type="ECO:0000256" key="11">
    <source>
        <dbReference type="ARBA" id="ARBA00023242"/>
    </source>
</evidence>
<dbReference type="SMART" id="SM00355">
    <property type="entry name" value="ZnF_C2H2"/>
    <property type="match status" value="9"/>
</dbReference>
<dbReference type="GO" id="GO:0005634">
    <property type="term" value="C:nucleus"/>
    <property type="evidence" value="ECO:0007669"/>
    <property type="project" value="UniProtKB-SubCell"/>
</dbReference>
<dbReference type="SUPFAM" id="SSF82199">
    <property type="entry name" value="SET domain"/>
    <property type="match status" value="1"/>
</dbReference>
<dbReference type="Proteomes" id="UP001163046">
    <property type="component" value="Unassembled WGS sequence"/>
</dbReference>
<dbReference type="FunFam" id="3.30.160.60:FF:000016">
    <property type="entry name" value="zinc finger protein 37 homolog"/>
    <property type="match status" value="2"/>
</dbReference>
<dbReference type="FunFam" id="3.30.160.60:FF:002783">
    <property type="entry name" value="Zinc finger and SCAN domain containing 4"/>
    <property type="match status" value="2"/>
</dbReference>
<feature type="domain" description="C2H2-type" evidence="13">
    <location>
        <begin position="223"/>
        <end position="250"/>
    </location>
</feature>
<evidence type="ECO:0000256" key="2">
    <source>
        <dbReference type="ARBA" id="ARBA00006991"/>
    </source>
</evidence>
<dbReference type="GO" id="GO:0008270">
    <property type="term" value="F:zinc ion binding"/>
    <property type="evidence" value="ECO:0007669"/>
    <property type="project" value="UniProtKB-KW"/>
</dbReference>
<feature type="domain" description="C2H2-type" evidence="13">
    <location>
        <begin position="447"/>
        <end position="474"/>
    </location>
</feature>
<dbReference type="SMART" id="SM00317">
    <property type="entry name" value="SET"/>
    <property type="match status" value="1"/>
</dbReference>
<organism evidence="15 16">
    <name type="scientific">Desmophyllum pertusum</name>
    <dbReference type="NCBI Taxonomy" id="174260"/>
    <lineage>
        <taxon>Eukaryota</taxon>
        <taxon>Metazoa</taxon>
        <taxon>Cnidaria</taxon>
        <taxon>Anthozoa</taxon>
        <taxon>Hexacorallia</taxon>
        <taxon>Scleractinia</taxon>
        <taxon>Caryophylliina</taxon>
        <taxon>Caryophylliidae</taxon>
        <taxon>Desmophyllum</taxon>
    </lineage>
</organism>
<dbReference type="PROSITE" id="PS50157">
    <property type="entry name" value="ZINC_FINGER_C2H2_2"/>
    <property type="match status" value="10"/>
</dbReference>
<dbReference type="PROSITE" id="PS00028">
    <property type="entry name" value="ZINC_FINGER_C2H2_1"/>
    <property type="match status" value="9"/>
</dbReference>
<dbReference type="InterPro" id="IPR046341">
    <property type="entry name" value="SET_dom_sf"/>
</dbReference>
<keyword evidence="10" id="KW-0238">DNA-binding</keyword>
<dbReference type="Gene3D" id="2.170.270.10">
    <property type="entry name" value="SET domain"/>
    <property type="match status" value="1"/>
</dbReference>
<dbReference type="FunFam" id="3.30.160.60:FF:002343">
    <property type="entry name" value="Zinc finger protein 33A"/>
    <property type="match status" value="2"/>
</dbReference>
<evidence type="ECO:0000256" key="1">
    <source>
        <dbReference type="ARBA" id="ARBA00004123"/>
    </source>
</evidence>
<dbReference type="GO" id="GO:0000978">
    <property type="term" value="F:RNA polymerase II cis-regulatory region sequence-specific DNA binding"/>
    <property type="evidence" value="ECO:0007669"/>
    <property type="project" value="TreeGrafter"/>
</dbReference>
<keyword evidence="16" id="KW-1185">Reference proteome</keyword>
<keyword evidence="11" id="KW-0539">Nucleus</keyword>
<feature type="domain" description="C2H2-type" evidence="13">
    <location>
        <begin position="335"/>
        <end position="362"/>
    </location>
</feature>
<feature type="domain" description="C2H2-type" evidence="13">
    <location>
        <begin position="279"/>
        <end position="306"/>
    </location>
</feature>
<evidence type="ECO:0000256" key="3">
    <source>
        <dbReference type="ARBA" id="ARBA00022603"/>
    </source>
</evidence>
<dbReference type="FunFam" id="3.30.160.60:FF:001954">
    <property type="entry name" value="Zinc finger protein 787"/>
    <property type="match status" value="1"/>
</dbReference>
<name>A0A9X0D2B7_9CNID</name>